<evidence type="ECO:0000256" key="7">
    <source>
        <dbReference type="ARBA" id="ARBA00022777"/>
    </source>
</evidence>
<evidence type="ECO:0000256" key="6">
    <source>
        <dbReference type="ARBA" id="ARBA00022741"/>
    </source>
</evidence>
<keyword evidence="5" id="KW-0808">Transferase</keyword>
<feature type="compositionally biased region" description="Low complexity" evidence="13">
    <location>
        <begin position="365"/>
        <end position="377"/>
    </location>
</feature>
<keyword evidence="16" id="KW-1185">Reference proteome</keyword>
<protein>
    <recommendedName>
        <fullName evidence="3">non-specific serine/threonine protein kinase</fullName>
        <ecNumber evidence="3">2.7.11.1</ecNumber>
    </recommendedName>
</protein>
<dbReference type="GO" id="GO:0004674">
    <property type="term" value="F:protein serine/threonine kinase activity"/>
    <property type="evidence" value="ECO:0000318"/>
    <property type="project" value="GO_Central"/>
</dbReference>
<evidence type="ECO:0000256" key="11">
    <source>
        <dbReference type="ARBA" id="ARBA00048679"/>
    </source>
</evidence>
<dbReference type="KEGG" id="smo:SELMODRAFT_10499"/>
<keyword evidence="9" id="KW-0472">Membrane</keyword>
<dbReference type="Gene3D" id="1.10.510.10">
    <property type="entry name" value="Transferase(Phosphotransferase) domain 1"/>
    <property type="match status" value="1"/>
</dbReference>
<dbReference type="Pfam" id="PF07714">
    <property type="entry name" value="PK_Tyr_Ser-Thr"/>
    <property type="match status" value="1"/>
</dbReference>
<proteinExistence type="inferred from homology"/>
<sequence length="675" mass="75356">LPRQSSGGSFTESLRSTDFPPLTLSPPRTLDSNDCISLEKAGEPCGSWMQQAETGYNLQMALVLRMMADVEEIPFSTQVRVVPPNPAVFTSHRFWVHGSLGYSDRIDDGFYYVHGIDPYVWAMCTDVDDKGRMPTLDALRAVDISQVSLEAVYIDRSCDSSLCEHEKAAVAIGYECSNASELPERLGKFVSNVMGGKASNGEGELISHWITRSRKLKDALHSAVIPIGTVRIGLCWHRALLYKFLADSIGLPCRIARGCKYCGLDKGASCLVLCGTEREYFVDLIGSPGELHEWSSFLNSYSIPVTSPLRLPDFRSSTLTDDDRTWNMASDFEASQISDNRGNTQNEKRYSQALACSADQSHLYNSSSTGSSNKNSNGDLHFLDRNQHGTLPSQHAESFSRTDTFSEWEIPWEELVLKERLGGGSFGTVHLADWQGTDVAVKILLDQDATQELLSELTREIVILRRLRHPNIVLFMGAVTKSPHLSIVTEYLPRGALFRLLHTPKAREILDEKRRLRMALDVARGVNYLHRSKPAIVHRDLKSPNLLVDKYLTVKVCDFGLSRFKSKTFLSSQTGAGTPEWMAPEVLRDEPSKEKSDVYSFGVVLWELVTLQKPWTGLTAMQVVAAVAFNGRRLQIPSNVNPKMRALIESCWANDPELRPSFASIIDALKKFQEP</sequence>
<dbReference type="Gramene" id="EFJ10671">
    <property type="protein sequence ID" value="EFJ10671"/>
    <property type="gene ID" value="SELMODRAFT_10499"/>
</dbReference>
<feature type="compositionally biased region" description="Polar residues" evidence="13">
    <location>
        <begin position="388"/>
        <end position="398"/>
    </location>
</feature>
<feature type="region of interest" description="Disordered" evidence="13">
    <location>
        <begin position="364"/>
        <end position="398"/>
    </location>
</feature>
<comment type="subcellular location">
    <subcellularLocation>
        <location evidence="1">Membrane</location>
    </subcellularLocation>
</comment>
<dbReference type="FunFam" id="1.10.510.10:FF:000476">
    <property type="entry name" value="PAS domain-containing protein tyrosine kinase family protein"/>
    <property type="match status" value="1"/>
</dbReference>
<evidence type="ECO:0000256" key="3">
    <source>
        <dbReference type="ARBA" id="ARBA00012513"/>
    </source>
</evidence>
<keyword evidence="8 12" id="KW-0067">ATP-binding</keyword>
<comment type="catalytic activity">
    <reaction evidence="11">
        <text>L-seryl-[protein] + ATP = O-phospho-L-seryl-[protein] + ADP + H(+)</text>
        <dbReference type="Rhea" id="RHEA:17989"/>
        <dbReference type="Rhea" id="RHEA-COMP:9863"/>
        <dbReference type="Rhea" id="RHEA-COMP:11604"/>
        <dbReference type="ChEBI" id="CHEBI:15378"/>
        <dbReference type="ChEBI" id="CHEBI:29999"/>
        <dbReference type="ChEBI" id="CHEBI:30616"/>
        <dbReference type="ChEBI" id="CHEBI:83421"/>
        <dbReference type="ChEBI" id="CHEBI:456216"/>
        <dbReference type="EC" id="2.7.11.1"/>
    </reaction>
</comment>
<dbReference type="InParanoid" id="D8SYB4"/>
<feature type="non-terminal residue" evidence="15">
    <location>
        <position position="675"/>
    </location>
</feature>
<feature type="domain" description="Protein kinase" evidence="14">
    <location>
        <begin position="415"/>
        <end position="675"/>
    </location>
</feature>
<dbReference type="STRING" id="88036.D8SYB4"/>
<gene>
    <name evidence="15" type="primary">CTR1L1-1</name>
    <name evidence="15" type="ORF">SELMODRAFT_10499</name>
</gene>
<feature type="region of interest" description="Disordered" evidence="13">
    <location>
        <begin position="1"/>
        <end position="30"/>
    </location>
</feature>
<name>D8SYB4_SELML</name>
<dbReference type="Pfam" id="PF14381">
    <property type="entry name" value="EDR1_CTR1_ARMC3_pept"/>
    <property type="match status" value="1"/>
</dbReference>
<keyword evidence="4" id="KW-0723">Serine/threonine-protein kinase</keyword>
<evidence type="ECO:0000256" key="1">
    <source>
        <dbReference type="ARBA" id="ARBA00004370"/>
    </source>
</evidence>
<dbReference type="EC" id="2.7.11.1" evidence="3"/>
<dbReference type="FunFam" id="3.30.200.20:FF:000060">
    <property type="entry name" value="Serine/threonine-protein kinase isoform 1"/>
    <property type="match status" value="1"/>
</dbReference>
<evidence type="ECO:0000256" key="2">
    <source>
        <dbReference type="ARBA" id="ARBA00010507"/>
    </source>
</evidence>
<dbReference type="HOGENOM" id="CLU_006806_3_1_1"/>
<organism evidence="16">
    <name type="scientific">Selaginella moellendorffii</name>
    <name type="common">Spikemoss</name>
    <dbReference type="NCBI Taxonomy" id="88036"/>
    <lineage>
        <taxon>Eukaryota</taxon>
        <taxon>Viridiplantae</taxon>
        <taxon>Streptophyta</taxon>
        <taxon>Embryophyta</taxon>
        <taxon>Tracheophyta</taxon>
        <taxon>Lycopodiopsida</taxon>
        <taxon>Selaginellales</taxon>
        <taxon>Selaginellaceae</taxon>
        <taxon>Selaginella</taxon>
    </lineage>
</organism>
<evidence type="ECO:0000313" key="15">
    <source>
        <dbReference type="EMBL" id="EFJ10671.1"/>
    </source>
</evidence>
<dbReference type="InterPro" id="IPR001245">
    <property type="entry name" value="Ser-Thr/Tyr_kinase_cat_dom"/>
</dbReference>
<dbReference type="Proteomes" id="UP000001514">
    <property type="component" value="Unassembled WGS sequence"/>
</dbReference>
<dbReference type="FunCoup" id="D8SYB4">
    <property type="interactions" value="611"/>
</dbReference>
<evidence type="ECO:0000256" key="13">
    <source>
        <dbReference type="SAM" id="MobiDB-lite"/>
    </source>
</evidence>
<dbReference type="eggNOG" id="KOG0192">
    <property type="taxonomic scope" value="Eukaryota"/>
</dbReference>
<dbReference type="GO" id="GO:0007165">
    <property type="term" value="P:signal transduction"/>
    <property type="evidence" value="ECO:0000318"/>
    <property type="project" value="GO_Central"/>
</dbReference>
<dbReference type="EMBL" id="GL377652">
    <property type="protein sequence ID" value="EFJ10671.1"/>
    <property type="molecule type" value="Genomic_DNA"/>
</dbReference>
<evidence type="ECO:0000259" key="14">
    <source>
        <dbReference type="PROSITE" id="PS50011"/>
    </source>
</evidence>
<dbReference type="InterPro" id="IPR000719">
    <property type="entry name" value="Prot_kinase_dom"/>
</dbReference>
<dbReference type="GO" id="GO:0016020">
    <property type="term" value="C:membrane"/>
    <property type="evidence" value="ECO:0007669"/>
    <property type="project" value="UniProtKB-SubCell"/>
</dbReference>
<dbReference type="SUPFAM" id="SSF56112">
    <property type="entry name" value="Protein kinase-like (PK-like)"/>
    <property type="match status" value="1"/>
</dbReference>
<dbReference type="InterPro" id="IPR011009">
    <property type="entry name" value="Kinase-like_dom_sf"/>
</dbReference>
<dbReference type="InterPro" id="IPR017441">
    <property type="entry name" value="Protein_kinase_ATP_BS"/>
</dbReference>
<dbReference type="PRINTS" id="PR00109">
    <property type="entry name" value="TYRKINASE"/>
</dbReference>
<dbReference type="PROSITE" id="PS00108">
    <property type="entry name" value="PROTEIN_KINASE_ST"/>
    <property type="match status" value="1"/>
</dbReference>
<dbReference type="SMART" id="SM00220">
    <property type="entry name" value="S_TKc"/>
    <property type="match status" value="1"/>
</dbReference>
<evidence type="ECO:0000256" key="12">
    <source>
        <dbReference type="PROSITE-ProRule" id="PRU10141"/>
    </source>
</evidence>
<feature type="compositionally biased region" description="Polar residues" evidence="13">
    <location>
        <begin position="1"/>
        <end position="16"/>
    </location>
</feature>
<dbReference type="PROSITE" id="PS50011">
    <property type="entry name" value="PROTEIN_KINASE_DOM"/>
    <property type="match status" value="1"/>
</dbReference>
<evidence type="ECO:0000256" key="5">
    <source>
        <dbReference type="ARBA" id="ARBA00022679"/>
    </source>
</evidence>
<evidence type="ECO:0000313" key="16">
    <source>
        <dbReference type="Proteomes" id="UP000001514"/>
    </source>
</evidence>
<dbReference type="PROSITE" id="PS00107">
    <property type="entry name" value="PROTEIN_KINASE_ATP"/>
    <property type="match status" value="1"/>
</dbReference>
<dbReference type="OMA" id="SCWANES"/>
<evidence type="ECO:0000256" key="8">
    <source>
        <dbReference type="ARBA" id="ARBA00022840"/>
    </source>
</evidence>
<evidence type="ECO:0000256" key="9">
    <source>
        <dbReference type="ARBA" id="ARBA00023136"/>
    </source>
</evidence>
<dbReference type="AlphaFoldDB" id="D8SYB4"/>
<feature type="non-terminal residue" evidence="15">
    <location>
        <position position="1"/>
    </location>
</feature>
<comment type="similarity">
    <text evidence="2">Belongs to the protein kinase superfamily. TKL Ser/Thr protein kinase family. RAF subfamily.</text>
</comment>
<accession>D8SYB4</accession>
<reference evidence="15 16" key="1">
    <citation type="journal article" date="2011" name="Science">
        <title>The Selaginella genome identifies genetic changes associated with the evolution of vascular plants.</title>
        <authorList>
            <person name="Banks J.A."/>
            <person name="Nishiyama T."/>
            <person name="Hasebe M."/>
            <person name="Bowman J.L."/>
            <person name="Gribskov M."/>
            <person name="dePamphilis C."/>
            <person name="Albert V.A."/>
            <person name="Aono N."/>
            <person name="Aoyama T."/>
            <person name="Ambrose B.A."/>
            <person name="Ashton N.W."/>
            <person name="Axtell M.J."/>
            <person name="Barker E."/>
            <person name="Barker M.S."/>
            <person name="Bennetzen J.L."/>
            <person name="Bonawitz N.D."/>
            <person name="Chapple C."/>
            <person name="Cheng C."/>
            <person name="Correa L.G."/>
            <person name="Dacre M."/>
            <person name="DeBarry J."/>
            <person name="Dreyer I."/>
            <person name="Elias M."/>
            <person name="Engstrom E.M."/>
            <person name="Estelle M."/>
            <person name="Feng L."/>
            <person name="Finet C."/>
            <person name="Floyd S.K."/>
            <person name="Frommer W.B."/>
            <person name="Fujita T."/>
            <person name="Gramzow L."/>
            <person name="Gutensohn M."/>
            <person name="Harholt J."/>
            <person name="Hattori M."/>
            <person name="Heyl A."/>
            <person name="Hirai T."/>
            <person name="Hiwatashi Y."/>
            <person name="Ishikawa M."/>
            <person name="Iwata M."/>
            <person name="Karol K.G."/>
            <person name="Koehler B."/>
            <person name="Kolukisaoglu U."/>
            <person name="Kubo M."/>
            <person name="Kurata T."/>
            <person name="Lalonde S."/>
            <person name="Li K."/>
            <person name="Li Y."/>
            <person name="Litt A."/>
            <person name="Lyons E."/>
            <person name="Manning G."/>
            <person name="Maruyama T."/>
            <person name="Michael T.P."/>
            <person name="Mikami K."/>
            <person name="Miyazaki S."/>
            <person name="Morinaga S."/>
            <person name="Murata T."/>
            <person name="Mueller-Roeber B."/>
            <person name="Nelson D.R."/>
            <person name="Obara M."/>
            <person name="Oguri Y."/>
            <person name="Olmstead R.G."/>
            <person name="Onodera N."/>
            <person name="Petersen B.L."/>
            <person name="Pils B."/>
            <person name="Prigge M."/>
            <person name="Rensing S.A."/>
            <person name="Riano-Pachon D.M."/>
            <person name="Roberts A.W."/>
            <person name="Sato Y."/>
            <person name="Scheller H.V."/>
            <person name="Schulz B."/>
            <person name="Schulz C."/>
            <person name="Shakirov E.V."/>
            <person name="Shibagaki N."/>
            <person name="Shinohara N."/>
            <person name="Shippen D.E."/>
            <person name="Soerensen I."/>
            <person name="Sotooka R."/>
            <person name="Sugimoto N."/>
            <person name="Sugita M."/>
            <person name="Sumikawa N."/>
            <person name="Tanurdzic M."/>
            <person name="Theissen G."/>
            <person name="Ulvskov P."/>
            <person name="Wakazuki S."/>
            <person name="Weng J.K."/>
            <person name="Willats W.W."/>
            <person name="Wipf D."/>
            <person name="Wolf P.G."/>
            <person name="Yang L."/>
            <person name="Zimmer A.D."/>
            <person name="Zhu Q."/>
            <person name="Mitros T."/>
            <person name="Hellsten U."/>
            <person name="Loque D."/>
            <person name="Otillar R."/>
            <person name="Salamov A."/>
            <person name="Schmutz J."/>
            <person name="Shapiro H."/>
            <person name="Lindquist E."/>
            <person name="Lucas S."/>
            <person name="Rokhsar D."/>
            <person name="Grigoriev I.V."/>
        </authorList>
    </citation>
    <scope>NUCLEOTIDE SEQUENCE [LARGE SCALE GENOMIC DNA]</scope>
</reference>
<dbReference type="GO" id="GO:0005524">
    <property type="term" value="F:ATP binding"/>
    <property type="evidence" value="ECO:0007669"/>
    <property type="project" value="UniProtKB-UniRule"/>
</dbReference>
<feature type="binding site" evidence="12">
    <location>
        <position position="442"/>
    </location>
    <ligand>
        <name>ATP</name>
        <dbReference type="ChEBI" id="CHEBI:30616"/>
    </ligand>
</feature>
<dbReference type="Gene3D" id="3.30.200.20">
    <property type="entry name" value="Phosphorylase Kinase, domain 1"/>
    <property type="match status" value="1"/>
</dbReference>
<dbReference type="InterPro" id="IPR008271">
    <property type="entry name" value="Ser/Thr_kinase_AS"/>
</dbReference>
<dbReference type="InterPro" id="IPR055164">
    <property type="entry name" value="EDR1/CTR1/ARMC3-like_pept-like"/>
</dbReference>
<keyword evidence="6 12" id="KW-0547">Nucleotide-binding</keyword>
<evidence type="ECO:0000256" key="4">
    <source>
        <dbReference type="ARBA" id="ARBA00022527"/>
    </source>
</evidence>
<comment type="catalytic activity">
    <reaction evidence="10">
        <text>L-threonyl-[protein] + ATP = O-phospho-L-threonyl-[protein] + ADP + H(+)</text>
        <dbReference type="Rhea" id="RHEA:46608"/>
        <dbReference type="Rhea" id="RHEA-COMP:11060"/>
        <dbReference type="Rhea" id="RHEA-COMP:11605"/>
        <dbReference type="ChEBI" id="CHEBI:15378"/>
        <dbReference type="ChEBI" id="CHEBI:30013"/>
        <dbReference type="ChEBI" id="CHEBI:30616"/>
        <dbReference type="ChEBI" id="CHEBI:61977"/>
        <dbReference type="ChEBI" id="CHEBI:456216"/>
        <dbReference type="EC" id="2.7.11.1"/>
    </reaction>
</comment>
<dbReference type="CDD" id="cd13999">
    <property type="entry name" value="STKc_MAP3K-like"/>
    <property type="match status" value="1"/>
</dbReference>
<keyword evidence="7" id="KW-0418">Kinase</keyword>
<dbReference type="InterPro" id="IPR051681">
    <property type="entry name" value="Ser/Thr_Kinases-Pseudokinases"/>
</dbReference>
<dbReference type="PANTHER" id="PTHR44329:SF255">
    <property type="entry name" value="OS02G0527600 PROTEIN"/>
    <property type="match status" value="1"/>
</dbReference>
<evidence type="ECO:0000256" key="10">
    <source>
        <dbReference type="ARBA" id="ARBA00047899"/>
    </source>
</evidence>
<dbReference type="PANTHER" id="PTHR44329">
    <property type="entry name" value="SERINE/THREONINE-PROTEIN KINASE TNNI3K-RELATED"/>
    <property type="match status" value="1"/>
</dbReference>